<name>A0AA38KWG9_TAXCH</name>
<evidence type="ECO:0000313" key="1">
    <source>
        <dbReference type="EMBL" id="KAH9309904.1"/>
    </source>
</evidence>
<dbReference type="AlphaFoldDB" id="A0AA38KWG9"/>
<organism evidence="1 2">
    <name type="scientific">Taxus chinensis</name>
    <name type="common">Chinese yew</name>
    <name type="synonym">Taxus wallichiana var. chinensis</name>
    <dbReference type="NCBI Taxonomy" id="29808"/>
    <lineage>
        <taxon>Eukaryota</taxon>
        <taxon>Viridiplantae</taxon>
        <taxon>Streptophyta</taxon>
        <taxon>Embryophyta</taxon>
        <taxon>Tracheophyta</taxon>
        <taxon>Spermatophyta</taxon>
        <taxon>Pinopsida</taxon>
        <taxon>Pinidae</taxon>
        <taxon>Conifers II</taxon>
        <taxon>Cupressales</taxon>
        <taxon>Taxaceae</taxon>
        <taxon>Taxus</taxon>
    </lineage>
</organism>
<feature type="non-terminal residue" evidence="1">
    <location>
        <position position="62"/>
    </location>
</feature>
<accession>A0AA38KWG9</accession>
<sequence length="62" mass="7287">LCQDNHVNLAAPLPTITYRPLSFRHPLPCDWLLLLQDLLEVLAREVRVLPLRRSSYMVYKPM</sequence>
<feature type="non-terminal residue" evidence="1">
    <location>
        <position position="1"/>
    </location>
</feature>
<dbReference type="EMBL" id="JAHRHJ020000007">
    <property type="protein sequence ID" value="KAH9309904.1"/>
    <property type="molecule type" value="Genomic_DNA"/>
</dbReference>
<gene>
    <name evidence="1" type="ORF">KI387_037815</name>
</gene>
<dbReference type="Proteomes" id="UP000824469">
    <property type="component" value="Unassembled WGS sequence"/>
</dbReference>
<keyword evidence="2" id="KW-1185">Reference proteome</keyword>
<protein>
    <submittedName>
        <fullName evidence="1">Uncharacterized protein</fullName>
    </submittedName>
</protein>
<proteinExistence type="predicted"/>
<reference evidence="1 2" key="1">
    <citation type="journal article" date="2021" name="Nat. Plants">
        <title>The Taxus genome provides insights into paclitaxel biosynthesis.</title>
        <authorList>
            <person name="Xiong X."/>
            <person name="Gou J."/>
            <person name="Liao Q."/>
            <person name="Li Y."/>
            <person name="Zhou Q."/>
            <person name="Bi G."/>
            <person name="Li C."/>
            <person name="Du R."/>
            <person name="Wang X."/>
            <person name="Sun T."/>
            <person name="Guo L."/>
            <person name="Liang H."/>
            <person name="Lu P."/>
            <person name="Wu Y."/>
            <person name="Zhang Z."/>
            <person name="Ro D.K."/>
            <person name="Shang Y."/>
            <person name="Huang S."/>
            <person name="Yan J."/>
        </authorList>
    </citation>
    <scope>NUCLEOTIDE SEQUENCE [LARGE SCALE GENOMIC DNA]</scope>
    <source>
        <strain evidence="1">Ta-2019</strain>
    </source>
</reference>
<comment type="caution">
    <text evidence="1">The sequence shown here is derived from an EMBL/GenBank/DDBJ whole genome shotgun (WGS) entry which is preliminary data.</text>
</comment>
<evidence type="ECO:0000313" key="2">
    <source>
        <dbReference type="Proteomes" id="UP000824469"/>
    </source>
</evidence>